<dbReference type="EMBL" id="KQ435810">
    <property type="protein sequence ID" value="KOX72929.1"/>
    <property type="molecule type" value="Genomic_DNA"/>
</dbReference>
<evidence type="ECO:0000313" key="3">
    <source>
        <dbReference type="Proteomes" id="UP000053105"/>
    </source>
</evidence>
<sequence>MESLVVYTDVYIAIRKPIEKHSLVGIHQEQTTHFEMDIQARFLEYATLPRSSRCHGILLSKGPLSYPKRQNQHLERFIKGKIGKQRASWLASKSHVDKFAPIKSQSPSTRHIHSTINHRSVSSRHGDTSYPSSRLTESENISHPIQMHDKAARK</sequence>
<evidence type="ECO:0000256" key="1">
    <source>
        <dbReference type="SAM" id="MobiDB-lite"/>
    </source>
</evidence>
<reference evidence="2 3" key="1">
    <citation type="submission" date="2015-07" db="EMBL/GenBank/DDBJ databases">
        <title>The genome of Melipona quadrifasciata.</title>
        <authorList>
            <person name="Pan H."/>
            <person name="Kapheim K."/>
        </authorList>
    </citation>
    <scope>NUCLEOTIDE SEQUENCE [LARGE SCALE GENOMIC DNA]</scope>
    <source>
        <strain evidence="2">0111107301</strain>
        <tissue evidence="2">Whole body</tissue>
    </source>
</reference>
<dbReference type="Proteomes" id="UP000053105">
    <property type="component" value="Unassembled WGS sequence"/>
</dbReference>
<accession>A0A0M8ZZV4</accession>
<gene>
    <name evidence="2" type="ORF">WN51_01859</name>
</gene>
<evidence type="ECO:0000313" key="2">
    <source>
        <dbReference type="EMBL" id="KOX72929.1"/>
    </source>
</evidence>
<dbReference type="STRING" id="166423.A0A0M8ZZV4"/>
<proteinExistence type="predicted"/>
<feature type="compositionally biased region" description="Polar residues" evidence="1">
    <location>
        <begin position="129"/>
        <end position="143"/>
    </location>
</feature>
<organism evidence="2 3">
    <name type="scientific">Melipona quadrifasciata</name>
    <dbReference type="NCBI Taxonomy" id="166423"/>
    <lineage>
        <taxon>Eukaryota</taxon>
        <taxon>Metazoa</taxon>
        <taxon>Ecdysozoa</taxon>
        <taxon>Arthropoda</taxon>
        <taxon>Hexapoda</taxon>
        <taxon>Insecta</taxon>
        <taxon>Pterygota</taxon>
        <taxon>Neoptera</taxon>
        <taxon>Endopterygota</taxon>
        <taxon>Hymenoptera</taxon>
        <taxon>Apocrita</taxon>
        <taxon>Aculeata</taxon>
        <taxon>Apoidea</taxon>
        <taxon>Anthophila</taxon>
        <taxon>Apidae</taxon>
        <taxon>Melipona</taxon>
    </lineage>
</organism>
<keyword evidence="3" id="KW-1185">Reference proteome</keyword>
<protein>
    <submittedName>
        <fullName evidence="2">Uncharacterized protein</fullName>
    </submittedName>
</protein>
<feature type="region of interest" description="Disordered" evidence="1">
    <location>
        <begin position="102"/>
        <end position="154"/>
    </location>
</feature>
<feature type="compositionally biased region" description="Polar residues" evidence="1">
    <location>
        <begin position="103"/>
        <end position="120"/>
    </location>
</feature>
<dbReference type="AlphaFoldDB" id="A0A0M8ZZV4"/>
<name>A0A0M8ZZV4_9HYME</name>